<accession>A0A4R3NC75</accession>
<dbReference type="RefSeq" id="WP_165972926.1">
    <property type="nucleotide sequence ID" value="NZ_SMAR01000078.1"/>
</dbReference>
<dbReference type="InterPro" id="IPR001638">
    <property type="entry name" value="Solute-binding_3/MltF_N"/>
</dbReference>
<keyword evidence="5" id="KW-1185">Reference proteome</keyword>
<dbReference type="AlphaFoldDB" id="A0A4R3NC75"/>
<proteinExistence type="predicted"/>
<dbReference type="PROSITE" id="PS51257">
    <property type="entry name" value="PROKAR_LIPOPROTEIN"/>
    <property type="match status" value="1"/>
</dbReference>
<feature type="chain" id="PRO_5020800085" evidence="2">
    <location>
        <begin position="24"/>
        <end position="274"/>
    </location>
</feature>
<feature type="signal peptide" evidence="2">
    <location>
        <begin position="1"/>
        <end position="23"/>
    </location>
</feature>
<evidence type="ECO:0000313" key="4">
    <source>
        <dbReference type="EMBL" id="TCT27705.1"/>
    </source>
</evidence>
<evidence type="ECO:0000259" key="3">
    <source>
        <dbReference type="SMART" id="SM00062"/>
    </source>
</evidence>
<dbReference type="EMBL" id="SMAR01000078">
    <property type="protein sequence ID" value="TCT27705.1"/>
    <property type="molecule type" value="Genomic_DNA"/>
</dbReference>
<dbReference type="SMART" id="SM00062">
    <property type="entry name" value="PBPb"/>
    <property type="match status" value="1"/>
</dbReference>
<dbReference type="Pfam" id="PF00497">
    <property type="entry name" value="SBP_bac_3"/>
    <property type="match status" value="1"/>
</dbReference>
<dbReference type="PANTHER" id="PTHR35936:SF17">
    <property type="entry name" value="ARGININE-BINDING EXTRACELLULAR PROTEIN ARTP"/>
    <property type="match status" value="1"/>
</dbReference>
<gene>
    <name evidence="4" type="ORF">EDC90_10782</name>
</gene>
<organism evidence="4 5">
    <name type="scientific">Martelella mediterranea</name>
    <dbReference type="NCBI Taxonomy" id="293089"/>
    <lineage>
        <taxon>Bacteria</taxon>
        <taxon>Pseudomonadati</taxon>
        <taxon>Pseudomonadota</taxon>
        <taxon>Alphaproteobacteria</taxon>
        <taxon>Hyphomicrobiales</taxon>
        <taxon>Aurantimonadaceae</taxon>
        <taxon>Martelella</taxon>
    </lineage>
</organism>
<dbReference type="Proteomes" id="UP000295097">
    <property type="component" value="Unassembled WGS sequence"/>
</dbReference>
<name>A0A4R3NC75_9HYPH</name>
<evidence type="ECO:0000256" key="1">
    <source>
        <dbReference type="ARBA" id="ARBA00022729"/>
    </source>
</evidence>
<protein>
    <submittedName>
        <fullName evidence="4">Amino acid ABC transporter substrate-binding protein (PAAT family)</fullName>
    </submittedName>
</protein>
<feature type="domain" description="Solute-binding protein family 3/N-terminal" evidence="3">
    <location>
        <begin position="39"/>
        <end position="262"/>
    </location>
</feature>
<dbReference type="PANTHER" id="PTHR35936">
    <property type="entry name" value="MEMBRANE-BOUND LYTIC MUREIN TRANSGLYCOSYLASE F"/>
    <property type="match status" value="1"/>
</dbReference>
<reference evidence="4 5" key="1">
    <citation type="submission" date="2019-03" db="EMBL/GenBank/DDBJ databases">
        <title>Freshwater and sediment microbial communities from various areas in North America, analyzing microbe dynamics in response to fracking.</title>
        <authorList>
            <person name="Lamendella R."/>
        </authorList>
    </citation>
    <scope>NUCLEOTIDE SEQUENCE [LARGE SCALE GENOMIC DNA]</scope>
    <source>
        <strain evidence="4 5">175.2</strain>
    </source>
</reference>
<evidence type="ECO:0000256" key="2">
    <source>
        <dbReference type="SAM" id="SignalP"/>
    </source>
</evidence>
<sequence>MTTIKTTLIATAFLACTVPAAMAEDCTPKHSFETVKPGTLSLVATTYRPATWIENGEIMGIEGEILKHVAAMECLEIEARPVDAAAGLNYITRGRADISAGGWYRTAERDKVLDFSAPLYLDQMAIVSTEDVNAFDELEGQPVGTVQGDLWVPELKTLFGSQLKLYPNFSASLQDLRNGRISANFASNSVIVNADSAGQLEGFYYNAVQPDERVAASMMPSQVGFPVPEGSADFQAAINADVQQLREDGTLAEILKRHGLEASAANVGDARFVQ</sequence>
<comment type="caution">
    <text evidence="4">The sequence shown here is derived from an EMBL/GenBank/DDBJ whole genome shotgun (WGS) entry which is preliminary data.</text>
</comment>
<evidence type="ECO:0000313" key="5">
    <source>
        <dbReference type="Proteomes" id="UP000295097"/>
    </source>
</evidence>
<dbReference type="SUPFAM" id="SSF53850">
    <property type="entry name" value="Periplasmic binding protein-like II"/>
    <property type="match status" value="1"/>
</dbReference>
<keyword evidence="1 2" id="KW-0732">Signal</keyword>
<dbReference type="Gene3D" id="3.40.190.10">
    <property type="entry name" value="Periplasmic binding protein-like II"/>
    <property type="match status" value="2"/>
</dbReference>